<keyword evidence="2" id="KW-1185">Reference proteome</keyword>
<sequence length="36" mass="4060">LSLTGQLDFKREYLTQPISKLSKLGAVGKIIQRPFI</sequence>
<dbReference type="Proteomes" id="UP001234989">
    <property type="component" value="Chromosome 4"/>
</dbReference>
<evidence type="ECO:0000313" key="1">
    <source>
        <dbReference type="EMBL" id="WMV26416.1"/>
    </source>
</evidence>
<reference evidence="1" key="1">
    <citation type="submission" date="2023-08" db="EMBL/GenBank/DDBJ databases">
        <title>A de novo genome assembly of Solanum verrucosum Schlechtendal, a Mexican diploid species geographically isolated from the other diploid A-genome species in potato relatives.</title>
        <authorList>
            <person name="Hosaka K."/>
        </authorList>
    </citation>
    <scope>NUCLEOTIDE SEQUENCE</scope>
    <source>
        <tissue evidence="1">Young leaves</tissue>
    </source>
</reference>
<evidence type="ECO:0000313" key="2">
    <source>
        <dbReference type="Proteomes" id="UP001234989"/>
    </source>
</evidence>
<accession>A0AAF0QNA0</accession>
<dbReference type="AlphaFoldDB" id="A0AAF0QNA0"/>
<proteinExistence type="predicted"/>
<dbReference type="EMBL" id="CP133615">
    <property type="protein sequence ID" value="WMV26416.1"/>
    <property type="molecule type" value="Genomic_DNA"/>
</dbReference>
<feature type="non-terminal residue" evidence="1">
    <location>
        <position position="1"/>
    </location>
</feature>
<protein>
    <submittedName>
        <fullName evidence="1">Uncharacterized protein</fullName>
    </submittedName>
</protein>
<gene>
    <name evidence="1" type="ORF">MTR67_019801</name>
</gene>
<name>A0AAF0QNA0_SOLVR</name>
<organism evidence="1 2">
    <name type="scientific">Solanum verrucosum</name>
    <dbReference type="NCBI Taxonomy" id="315347"/>
    <lineage>
        <taxon>Eukaryota</taxon>
        <taxon>Viridiplantae</taxon>
        <taxon>Streptophyta</taxon>
        <taxon>Embryophyta</taxon>
        <taxon>Tracheophyta</taxon>
        <taxon>Spermatophyta</taxon>
        <taxon>Magnoliopsida</taxon>
        <taxon>eudicotyledons</taxon>
        <taxon>Gunneridae</taxon>
        <taxon>Pentapetalae</taxon>
        <taxon>asterids</taxon>
        <taxon>lamiids</taxon>
        <taxon>Solanales</taxon>
        <taxon>Solanaceae</taxon>
        <taxon>Solanoideae</taxon>
        <taxon>Solaneae</taxon>
        <taxon>Solanum</taxon>
    </lineage>
</organism>